<evidence type="ECO:0000256" key="1">
    <source>
        <dbReference type="ARBA" id="ARBA00022670"/>
    </source>
</evidence>
<name>A0A6I3IWA2_9MICO</name>
<feature type="region of interest" description="Disordered" evidence="5">
    <location>
        <begin position="1"/>
        <end position="53"/>
    </location>
</feature>
<proteinExistence type="predicted"/>
<dbReference type="PANTHER" id="PTHR33794:SF1">
    <property type="entry name" value="BACILLOLYSIN"/>
    <property type="match status" value="1"/>
</dbReference>
<dbReference type="Pfam" id="PF02868">
    <property type="entry name" value="Peptidase_M4_C"/>
    <property type="match status" value="1"/>
</dbReference>
<dbReference type="Proteomes" id="UP000431092">
    <property type="component" value="Unassembled WGS sequence"/>
</dbReference>
<evidence type="ECO:0000313" key="8">
    <source>
        <dbReference type="Proteomes" id="UP000431092"/>
    </source>
</evidence>
<evidence type="ECO:0000256" key="5">
    <source>
        <dbReference type="SAM" id="MobiDB-lite"/>
    </source>
</evidence>
<dbReference type="AlphaFoldDB" id="A0A6I3IWA2"/>
<feature type="domain" description="Peptidase M4 C-terminal" evidence="6">
    <location>
        <begin position="61"/>
        <end position="136"/>
    </location>
</feature>
<keyword evidence="8" id="KW-1185">Reference proteome</keyword>
<dbReference type="InterPro" id="IPR027268">
    <property type="entry name" value="Peptidase_M4/M1_CTD_sf"/>
</dbReference>
<comment type="caution">
    <text evidence="7">The sequence shown here is derived from an EMBL/GenBank/DDBJ whole genome shotgun (WGS) entry which is preliminary data.</text>
</comment>
<evidence type="ECO:0000313" key="7">
    <source>
        <dbReference type="EMBL" id="MTB72611.1"/>
    </source>
</evidence>
<evidence type="ECO:0000259" key="6">
    <source>
        <dbReference type="Pfam" id="PF02868"/>
    </source>
</evidence>
<keyword evidence="3" id="KW-0862">Zinc</keyword>
<dbReference type="Gene3D" id="1.10.390.10">
    <property type="entry name" value="Neutral Protease Domain 2"/>
    <property type="match status" value="1"/>
</dbReference>
<dbReference type="PANTHER" id="PTHR33794">
    <property type="entry name" value="BACILLOLYSIN"/>
    <property type="match status" value="1"/>
</dbReference>
<accession>A0A6I3IWA2</accession>
<reference evidence="7 8" key="1">
    <citation type="submission" date="2019-11" db="EMBL/GenBank/DDBJ databases">
        <title>Whole genome sequencing identifies a novel species of the genus Arsenicicoccus isolated from human blood.</title>
        <authorList>
            <person name="Jeong J.H."/>
            <person name="Kweon O.J."/>
            <person name="Kim H.R."/>
            <person name="Kim T.-H."/>
            <person name="Ha S.-M."/>
            <person name="Lee M.-K."/>
        </authorList>
    </citation>
    <scope>NUCLEOTIDE SEQUENCE [LARGE SCALE GENOMIC DNA]</scope>
    <source>
        <strain evidence="7 8">MKL-02</strain>
    </source>
</reference>
<sequence length="145" mass="15338">MPGTRCSTGRRPPPRPRGDPSTNPWRIHVTCAHRRRPDRTPRPGARRRPRAGHLVSGAKTVNGVSYNSPTCNNKPVAGAGRDAAAKVWYSTLTNELTSRSGYADAREGAIRQAKAIYGKGSAQCSSIAAAFDGIAVPAGTQTCGN</sequence>
<protein>
    <recommendedName>
        <fullName evidence="6">Peptidase M4 C-terminal domain-containing protein</fullName>
    </recommendedName>
</protein>
<keyword evidence="4" id="KW-0482">Metalloprotease</keyword>
<keyword evidence="1" id="KW-0645">Protease</keyword>
<gene>
    <name evidence="7" type="ORF">GGG17_11655</name>
</gene>
<evidence type="ECO:0000256" key="4">
    <source>
        <dbReference type="ARBA" id="ARBA00023049"/>
    </source>
</evidence>
<dbReference type="GO" id="GO:0004222">
    <property type="term" value="F:metalloendopeptidase activity"/>
    <property type="evidence" value="ECO:0007669"/>
    <property type="project" value="InterPro"/>
</dbReference>
<keyword evidence="2" id="KW-0378">Hydrolase</keyword>
<dbReference type="GO" id="GO:0006508">
    <property type="term" value="P:proteolysis"/>
    <property type="evidence" value="ECO:0007669"/>
    <property type="project" value="UniProtKB-KW"/>
</dbReference>
<dbReference type="SUPFAM" id="SSF55486">
    <property type="entry name" value="Metalloproteases ('zincins'), catalytic domain"/>
    <property type="match status" value="1"/>
</dbReference>
<dbReference type="InterPro" id="IPR050728">
    <property type="entry name" value="Zinc_Metalloprotease_M4"/>
</dbReference>
<dbReference type="InterPro" id="IPR001570">
    <property type="entry name" value="Peptidase_M4_C_domain"/>
</dbReference>
<evidence type="ECO:0000256" key="2">
    <source>
        <dbReference type="ARBA" id="ARBA00022801"/>
    </source>
</evidence>
<evidence type="ECO:0000256" key="3">
    <source>
        <dbReference type="ARBA" id="ARBA00022833"/>
    </source>
</evidence>
<feature type="compositionally biased region" description="Low complexity" evidence="5">
    <location>
        <begin position="1"/>
        <end position="10"/>
    </location>
</feature>
<organism evidence="7 8">
    <name type="scientific">Arsenicicoccus cauae</name>
    <dbReference type="NCBI Taxonomy" id="2663847"/>
    <lineage>
        <taxon>Bacteria</taxon>
        <taxon>Bacillati</taxon>
        <taxon>Actinomycetota</taxon>
        <taxon>Actinomycetes</taxon>
        <taxon>Micrococcales</taxon>
        <taxon>Intrasporangiaceae</taxon>
        <taxon>Arsenicicoccus</taxon>
    </lineage>
</organism>
<dbReference type="EMBL" id="WLVL01000039">
    <property type="protein sequence ID" value="MTB72611.1"/>
    <property type="molecule type" value="Genomic_DNA"/>
</dbReference>